<evidence type="ECO:0000256" key="4">
    <source>
        <dbReference type="PROSITE-ProRule" id="PRU00175"/>
    </source>
</evidence>
<keyword evidence="7" id="KW-1185">Reference proteome</keyword>
<dbReference type="InterPro" id="IPR013083">
    <property type="entry name" value="Znf_RING/FYVE/PHD"/>
</dbReference>
<protein>
    <recommendedName>
        <fullName evidence="5">RING-type domain-containing protein</fullName>
    </recommendedName>
</protein>
<keyword evidence="3" id="KW-0862">Zinc</keyword>
<keyword evidence="1" id="KW-0479">Metal-binding</keyword>
<dbReference type="EMBL" id="ML179111">
    <property type="protein sequence ID" value="THU99968.1"/>
    <property type="molecule type" value="Genomic_DNA"/>
</dbReference>
<dbReference type="OrthoDB" id="6105938at2759"/>
<dbReference type="GO" id="GO:0008270">
    <property type="term" value="F:zinc ion binding"/>
    <property type="evidence" value="ECO:0007669"/>
    <property type="project" value="UniProtKB-KW"/>
</dbReference>
<evidence type="ECO:0000256" key="2">
    <source>
        <dbReference type="ARBA" id="ARBA00022771"/>
    </source>
</evidence>
<name>A0A4S8MD18_DENBC</name>
<evidence type="ECO:0000313" key="6">
    <source>
        <dbReference type="EMBL" id="THU99968.1"/>
    </source>
</evidence>
<organism evidence="6 7">
    <name type="scientific">Dendrothele bispora (strain CBS 962.96)</name>
    <dbReference type="NCBI Taxonomy" id="1314807"/>
    <lineage>
        <taxon>Eukaryota</taxon>
        <taxon>Fungi</taxon>
        <taxon>Dikarya</taxon>
        <taxon>Basidiomycota</taxon>
        <taxon>Agaricomycotina</taxon>
        <taxon>Agaricomycetes</taxon>
        <taxon>Agaricomycetidae</taxon>
        <taxon>Agaricales</taxon>
        <taxon>Agaricales incertae sedis</taxon>
        <taxon>Dendrothele</taxon>
    </lineage>
</organism>
<dbReference type="Gene3D" id="3.30.40.10">
    <property type="entry name" value="Zinc/RING finger domain, C3HC4 (zinc finger)"/>
    <property type="match status" value="1"/>
</dbReference>
<reference evidence="6 7" key="1">
    <citation type="journal article" date="2019" name="Nat. Ecol. Evol.">
        <title>Megaphylogeny resolves global patterns of mushroom evolution.</title>
        <authorList>
            <person name="Varga T."/>
            <person name="Krizsan K."/>
            <person name="Foldi C."/>
            <person name="Dima B."/>
            <person name="Sanchez-Garcia M."/>
            <person name="Sanchez-Ramirez S."/>
            <person name="Szollosi G.J."/>
            <person name="Szarkandi J.G."/>
            <person name="Papp V."/>
            <person name="Albert L."/>
            <person name="Andreopoulos W."/>
            <person name="Angelini C."/>
            <person name="Antonin V."/>
            <person name="Barry K.W."/>
            <person name="Bougher N.L."/>
            <person name="Buchanan P."/>
            <person name="Buyck B."/>
            <person name="Bense V."/>
            <person name="Catcheside P."/>
            <person name="Chovatia M."/>
            <person name="Cooper J."/>
            <person name="Damon W."/>
            <person name="Desjardin D."/>
            <person name="Finy P."/>
            <person name="Geml J."/>
            <person name="Haridas S."/>
            <person name="Hughes K."/>
            <person name="Justo A."/>
            <person name="Karasinski D."/>
            <person name="Kautmanova I."/>
            <person name="Kiss B."/>
            <person name="Kocsube S."/>
            <person name="Kotiranta H."/>
            <person name="LaButti K.M."/>
            <person name="Lechner B.E."/>
            <person name="Liimatainen K."/>
            <person name="Lipzen A."/>
            <person name="Lukacs Z."/>
            <person name="Mihaltcheva S."/>
            <person name="Morgado L.N."/>
            <person name="Niskanen T."/>
            <person name="Noordeloos M.E."/>
            <person name="Ohm R.A."/>
            <person name="Ortiz-Santana B."/>
            <person name="Ovrebo C."/>
            <person name="Racz N."/>
            <person name="Riley R."/>
            <person name="Savchenko A."/>
            <person name="Shiryaev A."/>
            <person name="Soop K."/>
            <person name="Spirin V."/>
            <person name="Szebenyi C."/>
            <person name="Tomsovsky M."/>
            <person name="Tulloss R.E."/>
            <person name="Uehling J."/>
            <person name="Grigoriev I.V."/>
            <person name="Vagvolgyi C."/>
            <person name="Papp T."/>
            <person name="Martin F.M."/>
            <person name="Miettinen O."/>
            <person name="Hibbett D.S."/>
            <person name="Nagy L.G."/>
        </authorList>
    </citation>
    <scope>NUCLEOTIDE SEQUENCE [LARGE SCALE GENOMIC DNA]</scope>
    <source>
        <strain evidence="6 7">CBS 962.96</strain>
    </source>
</reference>
<dbReference type="SUPFAM" id="SSF57850">
    <property type="entry name" value="RING/U-box"/>
    <property type="match status" value="1"/>
</dbReference>
<dbReference type="PROSITE" id="PS50089">
    <property type="entry name" value="ZF_RING_2"/>
    <property type="match status" value="1"/>
</dbReference>
<sequence>MLVVHAASCCDVCLEQYVWEGNQEQESTIRTPYVIACGHVFCKTCLESTDPALCPLCRRRYRLDHIKKLHVEPPDVTDEDMENGFLQNIVLAWDDETGIGEVIMQVDEWLSTKNGSFVGT</sequence>
<dbReference type="InterPro" id="IPR017907">
    <property type="entry name" value="Znf_RING_CS"/>
</dbReference>
<gene>
    <name evidence="6" type="ORF">K435DRAFT_657938</name>
</gene>
<dbReference type="SMART" id="SM00184">
    <property type="entry name" value="RING"/>
    <property type="match status" value="1"/>
</dbReference>
<evidence type="ECO:0000256" key="1">
    <source>
        <dbReference type="ARBA" id="ARBA00022723"/>
    </source>
</evidence>
<dbReference type="AlphaFoldDB" id="A0A4S8MD18"/>
<keyword evidence="2 4" id="KW-0863">Zinc-finger</keyword>
<dbReference type="Proteomes" id="UP000297245">
    <property type="component" value="Unassembled WGS sequence"/>
</dbReference>
<evidence type="ECO:0000259" key="5">
    <source>
        <dbReference type="PROSITE" id="PS50089"/>
    </source>
</evidence>
<dbReference type="Pfam" id="PF13445">
    <property type="entry name" value="zf-RING_UBOX"/>
    <property type="match status" value="1"/>
</dbReference>
<dbReference type="InterPro" id="IPR027370">
    <property type="entry name" value="Znf-RING_euk"/>
</dbReference>
<dbReference type="PROSITE" id="PS00518">
    <property type="entry name" value="ZF_RING_1"/>
    <property type="match status" value="1"/>
</dbReference>
<accession>A0A4S8MD18</accession>
<evidence type="ECO:0000313" key="7">
    <source>
        <dbReference type="Proteomes" id="UP000297245"/>
    </source>
</evidence>
<feature type="domain" description="RING-type" evidence="5">
    <location>
        <begin position="10"/>
        <end position="58"/>
    </location>
</feature>
<proteinExistence type="predicted"/>
<evidence type="ECO:0000256" key="3">
    <source>
        <dbReference type="ARBA" id="ARBA00022833"/>
    </source>
</evidence>
<dbReference type="InterPro" id="IPR001841">
    <property type="entry name" value="Znf_RING"/>
</dbReference>